<dbReference type="EMBL" id="SOMN01000001">
    <property type="protein sequence ID" value="TFE31711.1"/>
    <property type="molecule type" value="Genomic_DNA"/>
</dbReference>
<name>A0A4Y8M8U9_9BACL</name>
<dbReference type="PROSITE" id="PS50921">
    <property type="entry name" value="ANTAR"/>
    <property type="match status" value="1"/>
</dbReference>
<dbReference type="SMART" id="SM01012">
    <property type="entry name" value="ANTAR"/>
    <property type="match status" value="1"/>
</dbReference>
<comment type="caution">
    <text evidence="2">The sequence shown here is derived from an EMBL/GenBank/DDBJ whole genome shotgun (WGS) entry which is preliminary data.</text>
</comment>
<gene>
    <name evidence="2" type="ORF">E2980_01145</name>
</gene>
<dbReference type="InterPro" id="IPR011006">
    <property type="entry name" value="CheY-like_superfamily"/>
</dbReference>
<dbReference type="SUPFAM" id="SSF52172">
    <property type="entry name" value="CheY-like"/>
    <property type="match status" value="1"/>
</dbReference>
<feature type="domain" description="ANTAR" evidence="1">
    <location>
        <begin position="116"/>
        <end position="177"/>
    </location>
</feature>
<evidence type="ECO:0000313" key="2">
    <source>
        <dbReference type="EMBL" id="TFE31711.1"/>
    </source>
</evidence>
<proteinExistence type="predicted"/>
<dbReference type="Pfam" id="PF03861">
    <property type="entry name" value="ANTAR"/>
    <property type="match status" value="1"/>
</dbReference>
<reference evidence="2 3" key="1">
    <citation type="submission" date="2019-03" db="EMBL/GenBank/DDBJ databases">
        <title>Cohnella endophytica sp. nov., a novel endophytic bacterium isolated from bark of Sonneratia apetala.</title>
        <authorList>
            <person name="Tuo L."/>
        </authorList>
    </citation>
    <scope>NUCLEOTIDE SEQUENCE [LARGE SCALE GENOMIC DNA]</scope>
    <source>
        <strain evidence="2 3">CCTCC AB 208254</strain>
    </source>
</reference>
<protein>
    <submittedName>
        <fullName evidence="2">ANTAR domain-containing protein</fullName>
    </submittedName>
</protein>
<dbReference type="Proteomes" id="UP000297900">
    <property type="component" value="Unassembled WGS sequence"/>
</dbReference>
<dbReference type="AlphaFoldDB" id="A0A4Y8M8U9"/>
<sequence length="185" mass="21693">MNKPLVWQDSELDPAPIIDLNNTYRNMTLVRAEAELRQTLPLASVAILHVPYAKLREKHIEVINIQRLPILWMCNETRVPKDPDWGYSLDGLLYPGMKRHEVDWALQAAARCCSERKRWHEEKEQLLMRLEERKWIDQAKGILCEIKGITESEAYDFLRKQAMNERKRMGEVASSIVKVYQLIHG</sequence>
<dbReference type="GO" id="GO:0003723">
    <property type="term" value="F:RNA binding"/>
    <property type="evidence" value="ECO:0007669"/>
    <property type="project" value="InterPro"/>
</dbReference>
<dbReference type="RefSeq" id="WP_135150279.1">
    <property type="nucleotide sequence ID" value="NZ_SOMN01000001.1"/>
</dbReference>
<accession>A0A4Y8M8U9</accession>
<dbReference type="OrthoDB" id="9795002at2"/>
<keyword evidence="3" id="KW-1185">Reference proteome</keyword>
<dbReference type="InterPro" id="IPR036388">
    <property type="entry name" value="WH-like_DNA-bd_sf"/>
</dbReference>
<dbReference type="Gene3D" id="1.10.10.10">
    <property type="entry name" value="Winged helix-like DNA-binding domain superfamily/Winged helix DNA-binding domain"/>
    <property type="match status" value="1"/>
</dbReference>
<evidence type="ECO:0000259" key="1">
    <source>
        <dbReference type="PROSITE" id="PS50921"/>
    </source>
</evidence>
<dbReference type="InterPro" id="IPR005561">
    <property type="entry name" value="ANTAR"/>
</dbReference>
<evidence type="ECO:0000313" key="3">
    <source>
        <dbReference type="Proteomes" id="UP000297900"/>
    </source>
</evidence>
<organism evidence="2 3">
    <name type="scientific">Cohnella luojiensis</name>
    <dbReference type="NCBI Taxonomy" id="652876"/>
    <lineage>
        <taxon>Bacteria</taxon>
        <taxon>Bacillati</taxon>
        <taxon>Bacillota</taxon>
        <taxon>Bacilli</taxon>
        <taxon>Bacillales</taxon>
        <taxon>Paenibacillaceae</taxon>
        <taxon>Cohnella</taxon>
    </lineage>
</organism>